<keyword evidence="3" id="KW-1185">Reference proteome</keyword>
<dbReference type="AlphaFoldDB" id="A0A816A4U8"/>
<sequence length="75" mass="7863">MIIFAVHQSNAAATDRKPLLDDTKQSSPLVEKLRARRAAIAAASVDGFDEFGSENIQCGNGVVTITDGNISCAGK</sequence>
<evidence type="ECO:0000313" key="1">
    <source>
        <dbReference type="EMBL" id="CAF0719813.1"/>
    </source>
</evidence>
<protein>
    <submittedName>
        <fullName evidence="2">Uncharacterized protein</fullName>
    </submittedName>
</protein>
<reference evidence="2" key="1">
    <citation type="submission" date="2021-02" db="EMBL/GenBank/DDBJ databases">
        <authorList>
            <person name="Nowell W R."/>
        </authorList>
    </citation>
    <scope>NUCLEOTIDE SEQUENCE</scope>
</reference>
<gene>
    <name evidence="1" type="ORF">EDS130_LOCUS124</name>
    <name evidence="2" type="ORF">XAT740_LOCUS46508</name>
</gene>
<evidence type="ECO:0000313" key="3">
    <source>
        <dbReference type="Proteomes" id="UP000663828"/>
    </source>
</evidence>
<organism evidence="2 3">
    <name type="scientific">Adineta ricciae</name>
    <name type="common">Rotifer</name>
    <dbReference type="NCBI Taxonomy" id="249248"/>
    <lineage>
        <taxon>Eukaryota</taxon>
        <taxon>Metazoa</taxon>
        <taxon>Spiralia</taxon>
        <taxon>Gnathifera</taxon>
        <taxon>Rotifera</taxon>
        <taxon>Eurotatoria</taxon>
        <taxon>Bdelloidea</taxon>
        <taxon>Adinetida</taxon>
        <taxon>Adinetidae</taxon>
        <taxon>Adineta</taxon>
    </lineage>
</organism>
<comment type="caution">
    <text evidence="2">The sequence shown here is derived from an EMBL/GenBank/DDBJ whole genome shotgun (WGS) entry which is preliminary data.</text>
</comment>
<dbReference type="EMBL" id="CAJNOJ010000001">
    <property type="protein sequence ID" value="CAF0719813.1"/>
    <property type="molecule type" value="Genomic_DNA"/>
</dbReference>
<evidence type="ECO:0000313" key="2">
    <source>
        <dbReference type="EMBL" id="CAF1590476.1"/>
    </source>
</evidence>
<proteinExistence type="predicted"/>
<accession>A0A816A4U8</accession>
<dbReference type="Proteomes" id="UP000663852">
    <property type="component" value="Unassembled WGS sequence"/>
</dbReference>
<name>A0A816A4U8_ADIRI</name>
<dbReference type="EMBL" id="CAJNOR010006261">
    <property type="protein sequence ID" value="CAF1590476.1"/>
    <property type="molecule type" value="Genomic_DNA"/>
</dbReference>
<dbReference type="Proteomes" id="UP000663828">
    <property type="component" value="Unassembled WGS sequence"/>
</dbReference>